<keyword evidence="4 7" id="KW-0255">Endonuclease</keyword>
<evidence type="ECO:0000256" key="1">
    <source>
        <dbReference type="ARBA" id="ARBA00002663"/>
    </source>
</evidence>
<evidence type="ECO:0000313" key="11">
    <source>
        <dbReference type="EMBL" id="SHM15891.1"/>
    </source>
</evidence>
<reference evidence="11 12" key="1">
    <citation type="submission" date="2016-11" db="EMBL/GenBank/DDBJ databases">
        <authorList>
            <person name="Jaros S."/>
            <person name="Januszkiewicz K."/>
            <person name="Wedrychowicz H."/>
        </authorList>
    </citation>
    <scope>NUCLEOTIDE SEQUENCE [LARGE SCALE GENOMIC DNA]</scope>
    <source>
        <strain evidence="11 12">DSM 4740</strain>
    </source>
</reference>
<keyword evidence="13" id="KW-1185">Reference proteome</keyword>
<keyword evidence="2 7" id="KW-0819">tRNA processing</keyword>
<dbReference type="EMBL" id="BJXU01000061">
    <property type="protein sequence ID" value="GEN23814.1"/>
    <property type="molecule type" value="Genomic_DNA"/>
</dbReference>
<dbReference type="GO" id="GO:0042781">
    <property type="term" value="F:3'-tRNA processing endoribonuclease activity"/>
    <property type="evidence" value="ECO:0007669"/>
    <property type="project" value="TreeGrafter"/>
</dbReference>
<dbReference type="HAMAP" id="MF_00227">
    <property type="entry name" value="RNase_P"/>
    <property type="match status" value="1"/>
</dbReference>
<evidence type="ECO:0000256" key="8">
    <source>
        <dbReference type="NCBIfam" id="TIGR00188"/>
    </source>
</evidence>
<evidence type="ECO:0000313" key="10">
    <source>
        <dbReference type="EMBL" id="GEN23814.1"/>
    </source>
</evidence>
<dbReference type="RefSeq" id="WP_073435378.1">
    <property type="nucleotide sequence ID" value="NZ_BJXU01000061.1"/>
</dbReference>
<proteinExistence type="inferred from homology"/>
<dbReference type="GO" id="GO:0004526">
    <property type="term" value="F:ribonuclease P activity"/>
    <property type="evidence" value="ECO:0007669"/>
    <property type="project" value="UniProtKB-UniRule"/>
</dbReference>
<organism evidence="11 12">
    <name type="scientific">Halomonas cupida</name>
    <dbReference type="NCBI Taxonomy" id="44933"/>
    <lineage>
        <taxon>Bacteria</taxon>
        <taxon>Pseudomonadati</taxon>
        <taxon>Pseudomonadota</taxon>
        <taxon>Gammaproteobacteria</taxon>
        <taxon>Oceanospirillales</taxon>
        <taxon>Halomonadaceae</taxon>
        <taxon>Halomonas</taxon>
    </lineage>
</organism>
<feature type="region of interest" description="Disordered" evidence="9">
    <location>
        <begin position="117"/>
        <end position="140"/>
    </location>
</feature>
<evidence type="ECO:0000313" key="13">
    <source>
        <dbReference type="Proteomes" id="UP000321726"/>
    </source>
</evidence>
<dbReference type="InterPro" id="IPR020539">
    <property type="entry name" value="RNase_P_CS"/>
</dbReference>
<dbReference type="InterPro" id="IPR014721">
    <property type="entry name" value="Ribsml_uS5_D2-typ_fold_subgr"/>
</dbReference>
<keyword evidence="5 7" id="KW-0378">Hydrolase</keyword>
<dbReference type="PROSITE" id="PS00648">
    <property type="entry name" value="RIBONUCLEASE_P"/>
    <property type="match status" value="1"/>
</dbReference>
<evidence type="ECO:0000256" key="7">
    <source>
        <dbReference type="HAMAP-Rule" id="MF_00227"/>
    </source>
</evidence>
<evidence type="ECO:0000256" key="3">
    <source>
        <dbReference type="ARBA" id="ARBA00022722"/>
    </source>
</evidence>
<evidence type="ECO:0000256" key="4">
    <source>
        <dbReference type="ARBA" id="ARBA00022759"/>
    </source>
</evidence>
<comment type="subunit">
    <text evidence="7">Consists of a catalytic RNA component (M1 or rnpB) and a protein subunit.</text>
</comment>
<protein>
    <recommendedName>
        <fullName evidence="7 8">Ribonuclease P protein component</fullName>
        <shortName evidence="7">RNase P protein</shortName>
        <shortName evidence="7">RNaseP protein</shortName>
        <ecNumber evidence="7 8">3.1.26.5</ecNumber>
    </recommendedName>
    <alternativeName>
        <fullName evidence="7">Protein C5</fullName>
    </alternativeName>
</protein>
<dbReference type="InterPro" id="IPR020568">
    <property type="entry name" value="Ribosomal_Su5_D2-typ_SF"/>
</dbReference>
<name>A0A1M7GI47_9GAMM</name>
<dbReference type="EMBL" id="FRCA01000005">
    <property type="protein sequence ID" value="SHM15891.1"/>
    <property type="molecule type" value="Genomic_DNA"/>
</dbReference>
<evidence type="ECO:0000256" key="6">
    <source>
        <dbReference type="ARBA" id="ARBA00022884"/>
    </source>
</evidence>
<dbReference type="Proteomes" id="UP000184123">
    <property type="component" value="Unassembled WGS sequence"/>
</dbReference>
<dbReference type="SUPFAM" id="SSF54211">
    <property type="entry name" value="Ribosomal protein S5 domain 2-like"/>
    <property type="match status" value="1"/>
</dbReference>
<gene>
    <name evidence="7 10" type="primary">rnpA</name>
    <name evidence="10" type="ORF">HCU01_17630</name>
    <name evidence="11" type="ORF">SAMN05660971_02356</name>
</gene>
<evidence type="ECO:0000313" key="12">
    <source>
        <dbReference type="Proteomes" id="UP000184123"/>
    </source>
</evidence>
<dbReference type="Pfam" id="PF00825">
    <property type="entry name" value="Ribonuclease_P"/>
    <property type="match status" value="1"/>
</dbReference>
<dbReference type="GO" id="GO:0001682">
    <property type="term" value="P:tRNA 5'-leader removal"/>
    <property type="evidence" value="ECO:0007669"/>
    <property type="project" value="UniProtKB-UniRule"/>
</dbReference>
<keyword evidence="3 7" id="KW-0540">Nuclease</keyword>
<dbReference type="GO" id="GO:0000049">
    <property type="term" value="F:tRNA binding"/>
    <property type="evidence" value="ECO:0007669"/>
    <property type="project" value="UniProtKB-UniRule"/>
</dbReference>
<dbReference type="OrthoDB" id="9796422at2"/>
<comment type="similarity">
    <text evidence="7">Belongs to the RnpA family.</text>
</comment>
<dbReference type="GO" id="GO:0030677">
    <property type="term" value="C:ribonuclease P complex"/>
    <property type="evidence" value="ECO:0007669"/>
    <property type="project" value="TreeGrafter"/>
</dbReference>
<evidence type="ECO:0000256" key="9">
    <source>
        <dbReference type="SAM" id="MobiDB-lite"/>
    </source>
</evidence>
<evidence type="ECO:0000256" key="5">
    <source>
        <dbReference type="ARBA" id="ARBA00022801"/>
    </source>
</evidence>
<dbReference type="Gene3D" id="3.30.230.10">
    <property type="match status" value="1"/>
</dbReference>
<evidence type="ECO:0000256" key="2">
    <source>
        <dbReference type="ARBA" id="ARBA00022694"/>
    </source>
</evidence>
<dbReference type="EC" id="3.1.26.5" evidence="7 8"/>
<dbReference type="PANTHER" id="PTHR33992:SF1">
    <property type="entry name" value="RIBONUCLEASE P PROTEIN COMPONENT"/>
    <property type="match status" value="1"/>
</dbReference>
<dbReference type="InterPro" id="IPR000100">
    <property type="entry name" value="RNase_P"/>
</dbReference>
<dbReference type="AlphaFoldDB" id="A0A1M7GI47"/>
<reference evidence="10 13" key="2">
    <citation type="submission" date="2019-07" db="EMBL/GenBank/DDBJ databases">
        <title>Whole genome shotgun sequence of Halomonas cupida NBRC 102219.</title>
        <authorList>
            <person name="Hosoyama A."/>
            <person name="Uohara A."/>
            <person name="Ohji S."/>
            <person name="Ichikawa N."/>
        </authorList>
    </citation>
    <scope>NUCLEOTIDE SEQUENCE [LARGE SCALE GENOMIC DNA]</scope>
    <source>
        <strain evidence="10 13">NBRC 102219</strain>
    </source>
</reference>
<dbReference type="Proteomes" id="UP000321726">
    <property type="component" value="Unassembled WGS sequence"/>
</dbReference>
<dbReference type="PANTHER" id="PTHR33992">
    <property type="entry name" value="RIBONUCLEASE P PROTEIN COMPONENT"/>
    <property type="match status" value="1"/>
</dbReference>
<comment type="catalytic activity">
    <reaction evidence="7">
        <text>Endonucleolytic cleavage of RNA, removing 5'-extranucleotides from tRNA precursor.</text>
        <dbReference type="EC" id="3.1.26.5"/>
    </reaction>
</comment>
<comment type="function">
    <text evidence="1 7">RNaseP catalyzes the removal of the 5'-leader sequence from pre-tRNA to produce the mature 5'-terminus. It can also cleave other RNA substrates such as 4.5S RNA. The protein component plays an auxiliary but essential role in vivo by binding to the 5'-leader sequence and broadening the substrate specificity of the ribozyme.</text>
</comment>
<accession>A0A1M7GI47</accession>
<dbReference type="NCBIfam" id="TIGR00188">
    <property type="entry name" value="rnpA"/>
    <property type="match status" value="1"/>
</dbReference>
<keyword evidence="6 7" id="KW-0694">RNA-binding</keyword>
<dbReference type="STRING" id="44933.SAMN05660971_02356"/>
<sequence>MTCLTFPRHYRLLTAGDYRHVFDSAVYKVHGKGLMALATPNDLGHPRLGLVFSKKNVRRAVDRNRLKRLARESVRHSQYRLPGVDIVLLARRGVNEVDNNTVHRQLFGMWRRLEREAEKSTRPSRSSTAPHSPAAHQRRG</sequence>